<feature type="transmembrane region" description="Helical" evidence="7">
    <location>
        <begin position="47"/>
        <end position="68"/>
    </location>
</feature>
<evidence type="ECO:0000313" key="9">
    <source>
        <dbReference type="Proteomes" id="UP001596047"/>
    </source>
</evidence>
<dbReference type="PANTHER" id="PTHR33452:SF1">
    <property type="entry name" value="INNER MEMBRANE PROTEIN YPHA-RELATED"/>
    <property type="match status" value="1"/>
</dbReference>
<proteinExistence type="inferred from homology"/>
<evidence type="ECO:0000256" key="1">
    <source>
        <dbReference type="ARBA" id="ARBA00004651"/>
    </source>
</evidence>
<keyword evidence="6 7" id="KW-0472">Membrane</keyword>
<feature type="transmembrane region" description="Helical" evidence="7">
    <location>
        <begin position="106"/>
        <end position="125"/>
    </location>
</feature>
<feature type="transmembrane region" description="Helical" evidence="7">
    <location>
        <begin position="75"/>
        <end position="94"/>
    </location>
</feature>
<comment type="caution">
    <text evidence="8">The sequence shown here is derived from an EMBL/GenBank/DDBJ whole genome shotgun (WGS) entry which is preliminary data.</text>
</comment>
<dbReference type="EMBL" id="JBHSOW010000008">
    <property type="protein sequence ID" value="MFC5647914.1"/>
    <property type="molecule type" value="Genomic_DNA"/>
</dbReference>
<evidence type="ECO:0000256" key="6">
    <source>
        <dbReference type="ARBA" id="ARBA00023136"/>
    </source>
</evidence>
<evidence type="ECO:0000256" key="4">
    <source>
        <dbReference type="ARBA" id="ARBA00022692"/>
    </source>
</evidence>
<dbReference type="RefSeq" id="WP_379186410.1">
    <property type="nucleotide sequence ID" value="NZ_JBHSOW010000008.1"/>
</dbReference>
<protein>
    <submittedName>
        <fullName evidence="8">DoxX family protein</fullName>
    </submittedName>
</protein>
<comment type="subcellular location">
    <subcellularLocation>
        <location evidence="1">Cell membrane</location>
        <topology evidence="1">Multi-pass membrane protein</topology>
    </subcellularLocation>
</comment>
<keyword evidence="5 7" id="KW-1133">Transmembrane helix</keyword>
<dbReference type="InterPro" id="IPR051907">
    <property type="entry name" value="DoxX-like_oxidoreductase"/>
</dbReference>
<evidence type="ECO:0000256" key="2">
    <source>
        <dbReference type="ARBA" id="ARBA00006679"/>
    </source>
</evidence>
<name>A0ABW0VTC9_9BACL</name>
<dbReference type="InterPro" id="IPR032808">
    <property type="entry name" value="DoxX"/>
</dbReference>
<accession>A0ABW0VTC9</accession>
<evidence type="ECO:0000256" key="5">
    <source>
        <dbReference type="ARBA" id="ARBA00022989"/>
    </source>
</evidence>
<dbReference type="Pfam" id="PF07681">
    <property type="entry name" value="DoxX"/>
    <property type="match status" value="1"/>
</dbReference>
<dbReference type="PANTHER" id="PTHR33452">
    <property type="entry name" value="OXIDOREDUCTASE CATD-RELATED"/>
    <property type="match status" value="1"/>
</dbReference>
<evidence type="ECO:0000313" key="8">
    <source>
        <dbReference type="EMBL" id="MFC5647914.1"/>
    </source>
</evidence>
<dbReference type="Proteomes" id="UP001596047">
    <property type="component" value="Unassembled WGS sequence"/>
</dbReference>
<keyword evidence="4 7" id="KW-0812">Transmembrane</keyword>
<comment type="similarity">
    <text evidence="2">Belongs to the DoxX family.</text>
</comment>
<evidence type="ECO:0000256" key="3">
    <source>
        <dbReference type="ARBA" id="ARBA00022475"/>
    </source>
</evidence>
<gene>
    <name evidence="8" type="ORF">ACFPYJ_02040</name>
</gene>
<organism evidence="8 9">
    <name type="scientific">Paenibacillus solisilvae</name>
    <dbReference type="NCBI Taxonomy" id="2486751"/>
    <lineage>
        <taxon>Bacteria</taxon>
        <taxon>Bacillati</taxon>
        <taxon>Bacillota</taxon>
        <taxon>Bacilli</taxon>
        <taxon>Bacillales</taxon>
        <taxon>Paenibacillaceae</taxon>
        <taxon>Paenibacillus</taxon>
    </lineage>
</organism>
<keyword evidence="9" id="KW-1185">Reference proteome</keyword>
<sequence length="136" mass="14643">MMVKTSGVTTLMRVVLGILFLAHGINKFQMGLGNVSAWFESAGTPGYLAYIAGWLEVIGGILLIVGLFTRYISALFVVMLIGAVFTMKLTAGLLGNGQMAGYELDLAYIMLAIYLIFAGPGLLSIDKVIFDNRKQA</sequence>
<evidence type="ECO:0000256" key="7">
    <source>
        <dbReference type="SAM" id="Phobius"/>
    </source>
</evidence>
<keyword evidence="3" id="KW-1003">Cell membrane</keyword>
<reference evidence="9" key="1">
    <citation type="journal article" date="2019" name="Int. J. Syst. Evol. Microbiol.">
        <title>The Global Catalogue of Microorganisms (GCM) 10K type strain sequencing project: providing services to taxonomists for standard genome sequencing and annotation.</title>
        <authorList>
            <consortium name="The Broad Institute Genomics Platform"/>
            <consortium name="The Broad Institute Genome Sequencing Center for Infectious Disease"/>
            <person name="Wu L."/>
            <person name="Ma J."/>
        </authorList>
    </citation>
    <scope>NUCLEOTIDE SEQUENCE [LARGE SCALE GENOMIC DNA]</scope>
    <source>
        <strain evidence="9">CGMCC 1.3240</strain>
    </source>
</reference>